<proteinExistence type="inferred from homology"/>
<keyword evidence="6 10" id="KW-0407">Ion channel</keyword>
<evidence type="ECO:0000256" key="9">
    <source>
        <dbReference type="ARBA" id="ARBA00049940"/>
    </source>
</evidence>
<dbReference type="Proteomes" id="UP000243847">
    <property type="component" value="Chromosome sequence1"/>
</dbReference>
<sequence>MKDLKKDLLPVIIGGALGTALRILLDIILSLVFATFSLASTMLINAVGSFVLGFLVAGLWAKPKTPRWFKVGIGPGVLGGFTTFSGVMLQALLIQNPMMTAAFLALSIATSLFAAVLGIWLGTPRKKGARR</sequence>
<evidence type="ECO:0000256" key="2">
    <source>
        <dbReference type="ARBA" id="ARBA00022475"/>
    </source>
</evidence>
<dbReference type="AlphaFoldDB" id="A0A173LYH3"/>
<gene>
    <name evidence="10" type="primary">fluC</name>
    <name evidence="10" type="synonym">crcB</name>
    <name evidence="11" type="ORF">AUMI_114940</name>
</gene>
<dbReference type="InterPro" id="IPR003691">
    <property type="entry name" value="FluC"/>
</dbReference>
<dbReference type="OrthoDB" id="4408652at2"/>
<comment type="similarity">
    <text evidence="7 10">Belongs to the fluoride channel Fluc/FEX (TC 1.A.43) family.</text>
</comment>
<keyword evidence="10" id="KW-0479">Metal-binding</keyword>
<evidence type="ECO:0000256" key="1">
    <source>
        <dbReference type="ARBA" id="ARBA00004651"/>
    </source>
</evidence>
<dbReference type="HAMAP" id="MF_00454">
    <property type="entry name" value="FluC"/>
    <property type="match status" value="1"/>
</dbReference>
<keyword evidence="5 10" id="KW-0472">Membrane</keyword>
<dbReference type="Pfam" id="PF02537">
    <property type="entry name" value="CRCB"/>
    <property type="match status" value="1"/>
</dbReference>
<protein>
    <recommendedName>
        <fullName evidence="10">Fluoride-specific ion channel FluC</fullName>
    </recommendedName>
</protein>
<feature type="transmembrane region" description="Helical" evidence="10">
    <location>
        <begin position="42"/>
        <end position="61"/>
    </location>
</feature>
<evidence type="ECO:0000256" key="3">
    <source>
        <dbReference type="ARBA" id="ARBA00022692"/>
    </source>
</evidence>
<evidence type="ECO:0000256" key="6">
    <source>
        <dbReference type="ARBA" id="ARBA00023303"/>
    </source>
</evidence>
<evidence type="ECO:0000256" key="4">
    <source>
        <dbReference type="ARBA" id="ARBA00022989"/>
    </source>
</evidence>
<dbReference type="EMBL" id="AP017457">
    <property type="protein sequence ID" value="BAV00037.1"/>
    <property type="molecule type" value="Genomic_DNA"/>
</dbReference>
<evidence type="ECO:0000313" key="12">
    <source>
        <dbReference type="Proteomes" id="UP000243847"/>
    </source>
</evidence>
<feature type="binding site" evidence="10">
    <location>
        <position position="79"/>
    </location>
    <ligand>
        <name>Na(+)</name>
        <dbReference type="ChEBI" id="CHEBI:29101"/>
        <note>structural</note>
    </ligand>
</feature>
<comment type="activity regulation">
    <text evidence="10">Na(+) is not transported, but it plays an essential structural role and its presence is essential for fluoride channel function.</text>
</comment>
<comment type="catalytic activity">
    <reaction evidence="8">
        <text>fluoride(in) = fluoride(out)</text>
        <dbReference type="Rhea" id="RHEA:76159"/>
        <dbReference type="ChEBI" id="CHEBI:17051"/>
    </reaction>
    <physiologicalReaction direction="left-to-right" evidence="8">
        <dbReference type="Rhea" id="RHEA:76160"/>
    </physiologicalReaction>
</comment>
<evidence type="ECO:0000256" key="7">
    <source>
        <dbReference type="ARBA" id="ARBA00035120"/>
    </source>
</evidence>
<reference evidence="11 12" key="1">
    <citation type="journal article" date="2016" name="Genome Announc.">
        <title>Complete Genome Sequence of Aurantimicrobium minutum Type Strain KNCT, a Planktonic Ultramicrobacterium Isolated from River Water.</title>
        <authorList>
            <person name="Nakai R."/>
            <person name="Fujisawa T."/>
            <person name="Nakamura Y."/>
            <person name="Nishide H."/>
            <person name="Uchiyama I."/>
            <person name="Baba T."/>
            <person name="Toyoda A."/>
            <person name="Fujiyama A."/>
            <person name="Naganuma T."/>
            <person name="Niki H."/>
        </authorList>
    </citation>
    <scope>NUCLEOTIDE SEQUENCE [LARGE SCALE GENOMIC DNA]</scope>
    <source>
        <strain evidence="11 12">KNC</strain>
    </source>
</reference>
<name>A0A173LYH3_9MICO</name>
<keyword evidence="3 10" id="KW-0812">Transmembrane</keyword>
<evidence type="ECO:0000256" key="8">
    <source>
        <dbReference type="ARBA" id="ARBA00035585"/>
    </source>
</evidence>
<feature type="binding site" evidence="10">
    <location>
        <position position="82"/>
    </location>
    <ligand>
        <name>Na(+)</name>
        <dbReference type="ChEBI" id="CHEBI:29101"/>
        <note>structural</note>
    </ligand>
</feature>
<dbReference type="KEGG" id="amin:AUMI_114940"/>
<feature type="transmembrane region" description="Helical" evidence="10">
    <location>
        <begin position="73"/>
        <end position="94"/>
    </location>
</feature>
<dbReference type="GO" id="GO:0062054">
    <property type="term" value="F:fluoride channel activity"/>
    <property type="evidence" value="ECO:0007669"/>
    <property type="project" value="UniProtKB-UniRule"/>
</dbReference>
<dbReference type="GO" id="GO:0005886">
    <property type="term" value="C:plasma membrane"/>
    <property type="evidence" value="ECO:0007669"/>
    <property type="project" value="UniProtKB-SubCell"/>
</dbReference>
<keyword evidence="10" id="KW-0813">Transport</keyword>
<evidence type="ECO:0000256" key="10">
    <source>
        <dbReference type="HAMAP-Rule" id="MF_00454"/>
    </source>
</evidence>
<dbReference type="GeneID" id="80452688"/>
<comment type="subcellular location">
    <subcellularLocation>
        <location evidence="1 10">Cell membrane</location>
        <topology evidence="1 10">Multi-pass membrane protein</topology>
    </subcellularLocation>
</comment>
<feature type="transmembrane region" description="Helical" evidence="10">
    <location>
        <begin position="100"/>
        <end position="121"/>
    </location>
</feature>
<keyword evidence="4 10" id="KW-1133">Transmembrane helix</keyword>
<comment type="function">
    <text evidence="9 10">Fluoride-specific ion channel. Important for reducing fluoride concentration in the cell, thus reducing its toxicity.</text>
</comment>
<keyword evidence="2 10" id="KW-1003">Cell membrane</keyword>
<evidence type="ECO:0000313" key="11">
    <source>
        <dbReference type="EMBL" id="BAV00037.1"/>
    </source>
</evidence>
<dbReference type="GO" id="GO:0046872">
    <property type="term" value="F:metal ion binding"/>
    <property type="evidence" value="ECO:0007669"/>
    <property type="project" value="UniProtKB-KW"/>
</dbReference>
<evidence type="ECO:0000256" key="5">
    <source>
        <dbReference type="ARBA" id="ARBA00023136"/>
    </source>
</evidence>
<keyword evidence="10" id="KW-0406">Ion transport</keyword>
<organism evidence="11 12">
    <name type="scientific">Aurantimicrobium minutum</name>
    <dbReference type="NCBI Taxonomy" id="708131"/>
    <lineage>
        <taxon>Bacteria</taxon>
        <taxon>Bacillati</taxon>
        <taxon>Actinomycetota</taxon>
        <taxon>Actinomycetes</taxon>
        <taxon>Micrococcales</taxon>
        <taxon>Microbacteriaceae</taxon>
        <taxon>Aurantimicrobium</taxon>
    </lineage>
</organism>
<dbReference type="GO" id="GO:0140114">
    <property type="term" value="P:cellular detoxification of fluoride"/>
    <property type="evidence" value="ECO:0007669"/>
    <property type="project" value="UniProtKB-UniRule"/>
</dbReference>
<dbReference type="RefSeq" id="WP_096383150.1">
    <property type="nucleotide sequence ID" value="NZ_AP017457.1"/>
</dbReference>
<accession>A0A173LYH3</accession>
<keyword evidence="10" id="KW-0915">Sodium</keyword>
<feature type="transmembrane region" description="Helical" evidence="10">
    <location>
        <begin position="12"/>
        <end position="36"/>
    </location>
</feature>